<evidence type="ECO:0000256" key="1">
    <source>
        <dbReference type="ARBA" id="ARBA00002056"/>
    </source>
</evidence>
<dbReference type="GO" id="GO:0016020">
    <property type="term" value="C:membrane"/>
    <property type="evidence" value="ECO:0007669"/>
    <property type="project" value="GOC"/>
</dbReference>
<keyword evidence="6 11" id="KW-0328">Glycosyltransferase</keyword>
<dbReference type="AlphaFoldDB" id="A0A3P1XFM3"/>
<evidence type="ECO:0000256" key="2">
    <source>
        <dbReference type="ARBA" id="ARBA00012687"/>
    </source>
</evidence>
<keyword evidence="4" id="KW-0444">Lipid biosynthesis</keyword>
<accession>A0A3P1XFM3</accession>
<dbReference type="OrthoDB" id="9801642at2"/>
<evidence type="ECO:0000256" key="10">
    <source>
        <dbReference type="NCBIfam" id="TIGR00215"/>
    </source>
</evidence>
<reference evidence="11 12" key="1">
    <citation type="submission" date="2018-11" db="EMBL/GenBank/DDBJ databases">
        <title>Genomes From Bacteria Associated with the Canine Oral Cavity: a Test Case for Automated Genome-Based Taxonomic Assignment.</title>
        <authorList>
            <person name="Coil D.A."/>
            <person name="Jospin G."/>
            <person name="Darling A.E."/>
            <person name="Wallis C."/>
            <person name="Davis I.J."/>
            <person name="Harris S."/>
            <person name="Eisen J.A."/>
            <person name="Holcombe L.J."/>
            <person name="O'Flynn C."/>
        </authorList>
    </citation>
    <scope>NUCLEOTIDE SEQUENCE [LARGE SCALE GENOMIC DNA]</scope>
    <source>
        <strain evidence="11 12">OH2617_COT-023</strain>
    </source>
</reference>
<dbReference type="InterPro" id="IPR003835">
    <property type="entry name" value="Glyco_trans_19"/>
</dbReference>
<dbReference type="GO" id="GO:0005543">
    <property type="term" value="F:phospholipid binding"/>
    <property type="evidence" value="ECO:0007669"/>
    <property type="project" value="TreeGrafter"/>
</dbReference>
<dbReference type="GO" id="GO:0008915">
    <property type="term" value="F:lipid-A-disaccharide synthase activity"/>
    <property type="evidence" value="ECO:0007669"/>
    <property type="project" value="UniProtKB-UniRule"/>
</dbReference>
<dbReference type="GO" id="GO:0009245">
    <property type="term" value="P:lipid A biosynthetic process"/>
    <property type="evidence" value="ECO:0007669"/>
    <property type="project" value="UniProtKB-UniRule"/>
</dbReference>
<proteinExistence type="predicted"/>
<protein>
    <recommendedName>
        <fullName evidence="3 10">Lipid-A-disaccharide synthase</fullName>
        <ecNumber evidence="2 10">2.4.1.182</ecNumber>
    </recommendedName>
</protein>
<evidence type="ECO:0000256" key="5">
    <source>
        <dbReference type="ARBA" id="ARBA00022556"/>
    </source>
</evidence>
<gene>
    <name evidence="11" type="primary">lpxB</name>
    <name evidence="11" type="ORF">EII40_13185</name>
</gene>
<keyword evidence="7 11" id="KW-0808">Transferase</keyword>
<sequence length="379" mass="42952">MKYYLIAGEASGDLHASNLMAAIKTEDPHAEFRFFGGDLMRAVGGTLVKHYREMAYMGVIPVLLHARTILRNMRLCRDDIRAYRPDVVVLVDYPGFNLKIARFVKTTLPIPVYYYISPKIWAWKKYRIRSFRRYVDRMFCILPFEVDFFRSLDYPVDYVGNPSVDAVAAFREAQRDRPDTFRNDHGLTDQPVLALLAGSRRHEIRRNLPVMLDVAARFPDLQAVVAGAPGLTADDYRSCLGERTTPKIIYGQTYHLLSHASAALVTSGTATLEAALFRVPQVVCYHVSGGRLVNFVFDRFFHVPYISLVNLIAGREVVSELFGAKFSAERIHHELKRIVEDPPYRAGMQKGYDRVIAALGQPGASQHAARLIVNEQLRT</sequence>
<evidence type="ECO:0000256" key="7">
    <source>
        <dbReference type="ARBA" id="ARBA00022679"/>
    </source>
</evidence>
<organism evidence="11 12">
    <name type="scientific">Tannerella forsythia</name>
    <name type="common">Bacteroides forsythus</name>
    <dbReference type="NCBI Taxonomy" id="28112"/>
    <lineage>
        <taxon>Bacteria</taxon>
        <taxon>Pseudomonadati</taxon>
        <taxon>Bacteroidota</taxon>
        <taxon>Bacteroidia</taxon>
        <taxon>Bacteroidales</taxon>
        <taxon>Tannerellaceae</taxon>
        <taxon>Tannerella</taxon>
    </lineage>
</organism>
<keyword evidence="8" id="KW-0443">Lipid metabolism</keyword>
<dbReference type="PANTHER" id="PTHR30372">
    <property type="entry name" value="LIPID-A-DISACCHARIDE SYNTHASE"/>
    <property type="match status" value="1"/>
</dbReference>
<keyword evidence="5" id="KW-0441">Lipid A biosynthesis</keyword>
<dbReference type="PANTHER" id="PTHR30372:SF4">
    <property type="entry name" value="LIPID-A-DISACCHARIDE SYNTHASE, MITOCHONDRIAL-RELATED"/>
    <property type="match status" value="1"/>
</dbReference>
<evidence type="ECO:0000256" key="8">
    <source>
        <dbReference type="ARBA" id="ARBA00023098"/>
    </source>
</evidence>
<comment type="function">
    <text evidence="1">Condensation of UDP-2,3-diacylglucosamine and 2,3-diacylglucosamine-1-phosphate to form lipid A disaccharide, a precursor of lipid A, a phosphorylated glycolipid that anchors the lipopolysaccharide to the outer membrane of the cell.</text>
</comment>
<evidence type="ECO:0000313" key="11">
    <source>
        <dbReference type="EMBL" id="RRD57271.1"/>
    </source>
</evidence>
<dbReference type="EC" id="2.4.1.182" evidence="2 10"/>
<name>A0A3P1XFM3_TANFO</name>
<dbReference type="NCBIfam" id="TIGR00215">
    <property type="entry name" value="lpxB"/>
    <property type="match status" value="1"/>
</dbReference>
<comment type="caution">
    <text evidence="11">The sequence shown here is derived from an EMBL/GenBank/DDBJ whole genome shotgun (WGS) entry which is preliminary data.</text>
</comment>
<evidence type="ECO:0000256" key="6">
    <source>
        <dbReference type="ARBA" id="ARBA00022676"/>
    </source>
</evidence>
<evidence type="ECO:0000256" key="4">
    <source>
        <dbReference type="ARBA" id="ARBA00022516"/>
    </source>
</evidence>
<dbReference type="Pfam" id="PF02684">
    <property type="entry name" value="LpxB"/>
    <property type="match status" value="1"/>
</dbReference>
<evidence type="ECO:0000313" key="12">
    <source>
        <dbReference type="Proteomes" id="UP000278609"/>
    </source>
</evidence>
<evidence type="ECO:0000256" key="3">
    <source>
        <dbReference type="ARBA" id="ARBA00020902"/>
    </source>
</evidence>
<comment type="catalytic activity">
    <reaction evidence="9">
        <text>a lipid X + a UDP-2-N,3-O-bis[(3R)-3-hydroxyacyl]-alpha-D-glucosamine = a lipid A disaccharide + UDP + H(+)</text>
        <dbReference type="Rhea" id="RHEA:67828"/>
        <dbReference type="ChEBI" id="CHEBI:15378"/>
        <dbReference type="ChEBI" id="CHEBI:58223"/>
        <dbReference type="ChEBI" id="CHEBI:137748"/>
        <dbReference type="ChEBI" id="CHEBI:176338"/>
        <dbReference type="ChEBI" id="CHEBI:176343"/>
        <dbReference type="EC" id="2.4.1.182"/>
    </reaction>
</comment>
<dbReference type="Proteomes" id="UP000278609">
    <property type="component" value="Unassembled WGS sequence"/>
</dbReference>
<dbReference type="EMBL" id="RQYS01000085">
    <property type="protein sequence ID" value="RRD57271.1"/>
    <property type="molecule type" value="Genomic_DNA"/>
</dbReference>
<evidence type="ECO:0000256" key="9">
    <source>
        <dbReference type="ARBA" id="ARBA00048975"/>
    </source>
</evidence>
<dbReference type="RefSeq" id="WP_124752659.1">
    <property type="nucleotide sequence ID" value="NZ_RQYS01000085.1"/>
</dbReference>
<dbReference type="SUPFAM" id="SSF53756">
    <property type="entry name" value="UDP-Glycosyltransferase/glycogen phosphorylase"/>
    <property type="match status" value="1"/>
</dbReference>